<protein>
    <submittedName>
        <fullName evidence="1">Uncharacterized protein</fullName>
    </submittedName>
</protein>
<organism evidence="1 2">
    <name type="scientific">Puccinia striiformis f. sp. tritici</name>
    <dbReference type="NCBI Taxonomy" id="168172"/>
    <lineage>
        <taxon>Eukaryota</taxon>
        <taxon>Fungi</taxon>
        <taxon>Dikarya</taxon>
        <taxon>Basidiomycota</taxon>
        <taxon>Pucciniomycotina</taxon>
        <taxon>Pucciniomycetes</taxon>
        <taxon>Pucciniales</taxon>
        <taxon>Pucciniaceae</taxon>
        <taxon>Puccinia</taxon>
    </lineage>
</organism>
<dbReference type="EMBL" id="CM045880">
    <property type="protein sequence ID" value="KAI7938137.1"/>
    <property type="molecule type" value="Genomic_DNA"/>
</dbReference>
<reference evidence="1 2" key="3">
    <citation type="journal article" date="2022" name="Microbiol. Spectr.">
        <title>Folding features and dynamics of 3D genome architecture in plant fungal pathogens.</title>
        <authorList>
            <person name="Xia C."/>
        </authorList>
    </citation>
    <scope>NUCLEOTIDE SEQUENCE [LARGE SCALE GENOMIC DNA]</scope>
    <source>
        <strain evidence="1 2">93-210</strain>
    </source>
</reference>
<evidence type="ECO:0000313" key="1">
    <source>
        <dbReference type="EMBL" id="KAI7938137.1"/>
    </source>
</evidence>
<name>A0ACC0DRM8_9BASI</name>
<keyword evidence="2" id="KW-1185">Reference proteome</keyword>
<reference evidence="2" key="1">
    <citation type="journal article" date="2018" name="BMC Genomics">
        <title>Genomic insights into host adaptation between the wheat stripe rust pathogen (Puccinia striiformis f. sp. tritici) and the barley stripe rust pathogen (Puccinia striiformis f. sp. hordei).</title>
        <authorList>
            <person name="Xia C."/>
            <person name="Wang M."/>
            <person name="Yin C."/>
            <person name="Cornejo O.E."/>
            <person name="Hulbert S.H."/>
            <person name="Chen X."/>
        </authorList>
    </citation>
    <scope>NUCLEOTIDE SEQUENCE [LARGE SCALE GENOMIC DNA]</scope>
    <source>
        <strain evidence="2">93-210</strain>
    </source>
</reference>
<reference evidence="2" key="2">
    <citation type="journal article" date="2018" name="Mol. Plant Microbe Interact.">
        <title>Genome sequence resources for the wheat stripe rust pathogen (Puccinia striiformis f. sp. tritici) and the barley stripe rust pathogen (Puccinia striiformis f. sp. hordei).</title>
        <authorList>
            <person name="Xia C."/>
            <person name="Wang M."/>
            <person name="Yin C."/>
            <person name="Cornejo O.E."/>
            <person name="Hulbert S.H."/>
            <person name="Chen X."/>
        </authorList>
    </citation>
    <scope>NUCLEOTIDE SEQUENCE [LARGE SCALE GENOMIC DNA]</scope>
    <source>
        <strain evidence="2">93-210</strain>
    </source>
</reference>
<comment type="caution">
    <text evidence="1">The sequence shown here is derived from an EMBL/GenBank/DDBJ whole genome shotgun (WGS) entry which is preliminary data.</text>
</comment>
<proteinExistence type="predicted"/>
<evidence type="ECO:0000313" key="2">
    <source>
        <dbReference type="Proteomes" id="UP001060170"/>
    </source>
</evidence>
<sequence length="454" mass="51194">MSAVIGSRSLMTLCLLLALSSFDGYHGSLVHYASDHSARAIDGSAGSFIAAEEQHTVGSVTQAGTQSRAWLEADQARSRPGETQLTTQQSQLRASAQPFLPRLPSAPHPVSRNVPHQHRPTTRKNRTHARSQHLGYNPYQMDVMKQDTSLGPWHWAFQTTSPPQAWNHPTHLNPSDPALGFQSAESYRTMGIKRYDTEQGNGAKKNQYVPEDATHHPDYYKLPKDFLLDPVLDHRPDSSFGKDHPGNSEVENIAFPQRSHSLNYTILCNIVSYDKQDPISRLPDDLFDDHPGNSEVRNYVPEDATNHPDHSIPSEESLVDLISLLPNGFFDDHPGNNEVKNTVLENSLESGKISSPQFKNFRKHIELNLLELFDIDNQGIHHFEMLRFSPFHQLLLKSLPSPFMNDTGIDKSRETFAQVPKQQRGHQELYRPPPLRNRRGIIQLSSLDSMQAPH</sequence>
<gene>
    <name evidence="1" type="ORF">MJO28_015057</name>
</gene>
<dbReference type="Proteomes" id="UP001060170">
    <property type="component" value="Chromosome 16"/>
</dbReference>
<accession>A0ACC0DRM8</accession>